<dbReference type="AlphaFoldDB" id="K9F5Q3"/>
<sequence length="46" mass="5339">MVELSSSNIGGLPYQKRCSEKEARLRDNEGDRHRWKLNPRGRVDAL</sequence>
<reference evidence="3" key="1">
    <citation type="journal article" date="2012" name="BMC Genomics">
        <title>Genome sequence of the necrotrophic fungus Penicillium digitatum, the main postharvest pathogen of citrus.</title>
        <authorList>
            <person name="Marcet-Houben M."/>
            <person name="Ballester A.-R."/>
            <person name="de la Fuente B."/>
            <person name="Harries E."/>
            <person name="Marcos J.F."/>
            <person name="Gonzalez-Candelas L."/>
            <person name="Gabaldon T."/>
        </authorList>
    </citation>
    <scope>NUCLEOTIDE SEQUENCE [LARGE SCALE GENOMIC DNA]</scope>
    <source>
        <strain evidence="3">PHI26 / CECT 20796</strain>
    </source>
</reference>
<gene>
    <name evidence="2" type="ORF">PDIG_89740</name>
</gene>
<organism evidence="2 3">
    <name type="scientific">Penicillium digitatum (strain PHI26 / CECT 20796)</name>
    <name type="common">Green mold</name>
    <dbReference type="NCBI Taxonomy" id="1170229"/>
    <lineage>
        <taxon>Eukaryota</taxon>
        <taxon>Fungi</taxon>
        <taxon>Dikarya</taxon>
        <taxon>Ascomycota</taxon>
        <taxon>Pezizomycotina</taxon>
        <taxon>Eurotiomycetes</taxon>
        <taxon>Eurotiomycetidae</taxon>
        <taxon>Eurotiales</taxon>
        <taxon>Aspergillaceae</taxon>
        <taxon>Penicillium</taxon>
    </lineage>
</organism>
<feature type="region of interest" description="Disordered" evidence="1">
    <location>
        <begin position="20"/>
        <end position="46"/>
    </location>
</feature>
<protein>
    <submittedName>
        <fullName evidence="2">Uncharacterized protein</fullName>
    </submittedName>
</protein>
<accession>K9F5Q3</accession>
<keyword evidence="3" id="KW-1185">Reference proteome</keyword>
<dbReference type="InParanoid" id="K9F5Q3"/>
<proteinExistence type="predicted"/>
<evidence type="ECO:0000313" key="3">
    <source>
        <dbReference type="Proteomes" id="UP000009882"/>
    </source>
</evidence>
<comment type="caution">
    <text evidence="2">The sequence shown here is derived from an EMBL/GenBank/DDBJ whole genome shotgun (WGS) entry which is preliminary data.</text>
</comment>
<name>K9F5Q3_PEND2</name>
<evidence type="ECO:0000256" key="1">
    <source>
        <dbReference type="SAM" id="MobiDB-lite"/>
    </source>
</evidence>
<evidence type="ECO:0000313" key="2">
    <source>
        <dbReference type="EMBL" id="EKV04339.1"/>
    </source>
</evidence>
<dbReference type="HOGENOM" id="CLU_3191503_0_0_1"/>
<feature type="compositionally biased region" description="Basic and acidic residues" evidence="1">
    <location>
        <begin position="20"/>
        <end position="32"/>
    </location>
</feature>
<dbReference type="Proteomes" id="UP000009882">
    <property type="component" value="Unassembled WGS sequence"/>
</dbReference>
<dbReference type="EMBL" id="AKCT01000339">
    <property type="protein sequence ID" value="EKV04339.1"/>
    <property type="molecule type" value="Genomic_DNA"/>
</dbReference>